<keyword evidence="2" id="KW-1185">Reference proteome</keyword>
<dbReference type="AlphaFoldDB" id="A0AAN8CZB8"/>
<sequence>MAGPEQLLGAKQKGHLCSLVVWLSRTPLFCHQTLLLRQSSRTDPSQRHLTGPPPPPCYALPFLALTPPFLHSYHTWYHLCSFLECLDPHRLRLEALR</sequence>
<dbReference type="Proteomes" id="UP001331515">
    <property type="component" value="Unassembled WGS sequence"/>
</dbReference>
<accession>A0AAN8CZB8</accession>
<evidence type="ECO:0000313" key="1">
    <source>
        <dbReference type="EMBL" id="KAK5913336.1"/>
    </source>
</evidence>
<protein>
    <submittedName>
        <fullName evidence="1">Uncharacterized protein</fullName>
    </submittedName>
</protein>
<name>A0AAN8CZB8_CHAGU</name>
<dbReference type="EMBL" id="JAURVH010001527">
    <property type="protein sequence ID" value="KAK5913336.1"/>
    <property type="molecule type" value="Genomic_DNA"/>
</dbReference>
<proteinExistence type="predicted"/>
<organism evidence="1 2">
    <name type="scientific">Champsocephalus gunnari</name>
    <name type="common">Mackerel icefish</name>
    <dbReference type="NCBI Taxonomy" id="52237"/>
    <lineage>
        <taxon>Eukaryota</taxon>
        <taxon>Metazoa</taxon>
        <taxon>Chordata</taxon>
        <taxon>Craniata</taxon>
        <taxon>Vertebrata</taxon>
        <taxon>Euteleostomi</taxon>
        <taxon>Actinopterygii</taxon>
        <taxon>Neopterygii</taxon>
        <taxon>Teleostei</taxon>
        <taxon>Neoteleostei</taxon>
        <taxon>Acanthomorphata</taxon>
        <taxon>Eupercaria</taxon>
        <taxon>Perciformes</taxon>
        <taxon>Notothenioidei</taxon>
        <taxon>Channichthyidae</taxon>
        <taxon>Champsocephalus</taxon>
    </lineage>
</organism>
<comment type="caution">
    <text evidence="1">The sequence shown here is derived from an EMBL/GenBank/DDBJ whole genome shotgun (WGS) entry which is preliminary data.</text>
</comment>
<evidence type="ECO:0000313" key="2">
    <source>
        <dbReference type="Proteomes" id="UP001331515"/>
    </source>
</evidence>
<gene>
    <name evidence="1" type="ORF">CgunFtcFv8_007876</name>
</gene>
<reference evidence="1 2" key="1">
    <citation type="journal article" date="2023" name="Mol. Biol. Evol.">
        <title>Genomics of Secondarily Temperate Adaptation in the Only Non-Antarctic Icefish.</title>
        <authorList>
            <person name="Rivera-Colon A.G."/>
            <person name="Rayamajhi N."/>
            <person name="Minhas B.F."/>
            <person name="Madrigal G."/>
            <person name="Bilyk K.T."/>
            <person name="Yoon V."/>
            <person name="Hune M."/>
            <person name="Gregory S."/>
            <person name="Cheng C.H.C."/>
            <person name="Catchen J.M."/>
        </authorList>
    </citation>
    <scope>NUCLEOTIDE SEQUENCE [LARGE SCALE GENOMIC DNA]</scope>
    <source>
        <tissue evidence="1">White muscle</tissue>
    </source>
</reference>